<protein>
    <recommendedName>
        <fullName evidence="6">CFEM domain-containing protein</fullName>
    </recommendedName>
</protein>
<evidence type="ECO:0000313" key="8">
    <source>
        <dbReference type="Proteomes" id="UP000188533"/>
    </source>
</evidence>
<dbReference type="EMBL" id="BDGU01000288">
    <property type="protein sequence ID" value="GAW05972.1"/>
    <property type="molecule type" value="Genomic_DNA"/>
</dbReference>
<reference evidence="7 8" key="2">
    <citation type="submission" date="2017-02" db="EMBL/GenBank/DDBJ databases">
        <title>A genome survey and senescence transcriptome analysis in Lentinula edodes.</title>
        <authorList>
            <person name="Sakamoto Y."/>
            <person name="Nakade K."/>
            <person name="Sato S."/>
            <person name="Yoshida Y."/>
            <person name="Miyazaki K."/>
            <person name="Natsume S."/>
            <person name="Konno N."/>
        </authorList>
    </citation>
    <scope>NUCLEOTIDE SEQUENCE [LARGE SCALE GENOMIC DNA]</scope>
    <source>
        <strain evidence="7 8">NBRC 111202</strain>
    </source>
</reference>
<feature type="chain" id="PRO_5013383763" description="CFEM domain-containing protein" evidence="5">
    <location>
        <begin position="24"/>
        <end position="167"/>
    </location>
</feature>
<dbReference type="AlphaFoldDB" id="A0A1Q3EFJ4"/>
<reference evidence="7 8" key="1">
    <citation type="submission" date="2016-08" db="EMBL/GenBank/DDBJ databases">
        <authorList>
            <consortium name="Lentinula edodes genome sequencing consortium"/>
            <person name="Sakamoto Y."/>
            <person name="Nakade K."/>
            <person name="Sato S."/>
            <person name="Yoshida Y."/>
            <person name="Miyazaki K."/>
            <person name="Natsume S."/>
            <person name="Konno N."/>
        </authorList>
    </citation>
    <scope>NUCLEOTIDE SEQUENCE [LARGE SCALE GENOMIC DNA]</scope>
    <source>
        <strain evidence="7 8">NBRC 111202</strain>
    </source>
</reference>
<dbReference type="Proteomes" id="UP000188533">
    <property type="component" value="Unassembled WGS sequence"/>
</dbReference>
<keyword evidence="8" id="KW-1185">Reference proteome</keyword>
<evidence type="ECO:0000313" key="7">
    <source>
        <dbReference type="EMBL" id="GAW05972.1"/>
    </source>
</evidence>
<evidence type="ECO:0000256" key="2">
    <source>
        <dbReference type="ARBA" id="ARBA00022525"/>
    </source>
</evidence>
<evidence type="ECO:0000256" key="4">
    <source>
        <dbReference type="ARBA" id="ARBA00023157"/>
    </source>
</evidence>
<accession>A0A1Q3EFJ4</accession>
<comment type="subcellular location">
    <subcellularLocation>
        <location evidence="1">Secreted</location>
    </subcellularLocation>
</comment>
<keyword evidence="2" id="KW-0964">Secreted</keyword>
<dbReference type="PROSITE" id="PS52012">
    <property type="entry name" value="CFEM"/>
    <property type="match status" value="1"/>
</dbReference>
<name>A0A1Q3EFJ4_LENED</name>
<dbReference type="Pfam" id="PF05730">
    <property type="entry name" value="CFEM"/>
    <property type="match status" value="1"/>
</dbReference>
<sequence>MAPSTSGALLLATLALTTILGRAQSNSTLPVCAESCAVVVGAEVACNVDDGSCCTNSAFIADVEYCVNLDCTTTEQQEATSYFDSFCGVSSTSGTSPVSGSTSATATTAKTTAAAFSLTSAAASATTSSSGSGLSGFNGSLGCVVTPNDLIKIVVAVVIGVAATSQL</sequence>
<evidence type="ECO:0000256" key="5">
    <source>
        <dbReference type="SAM" id="SignalP"/>
    </source>
</evidence>
<evidence type="ECO:0000256" key="1">
    <source>
        <dbReference type="ARBA" id="ARBA00004613"/>
    </source>
</evidence>
<dbReference type="InterPro" id="IPR008427">
    <property type="entry name" value="Extracellular_membr_CFEM_dom"/>
</dbReference>
<comment type="caution">
    <text evidence="7">The sequence shown here is derived from an EMBL/GenBank/DDBJ whole genome shotgun (WGS) entry which is preliminary data.</text>
</comment>
<feature type="domain" description="CFEM" evidence="6">
    <location>
        <begin position="4"/>
        <end position="114"/>
    </location>
</feature>
<evidence type="ECO:0000256" key="3">
    <source>
        <dbReference type="ARBA" id="ARBA00022729"/>
    </source>
</evidence>
<keyword evidence="3 5" id="KW-0732">Signal</keyword>
<evidence type="ECO:0000259" key="6">
    <source>
        <dbReference type="PROSITE" id="PS52012"/>
    </source>
</evidence>
<proteinExistence type="predicted"/>
<feature type="signal peptide" evidence="5">
    <location>
        <begin position="1"/>
        <end position="23"/>
    </location>
</feature>
<keyword evidence="4" id="KW-1015">Disulfide bond</keyword>
<organism evidence="7 8">
    <name type="scientific">Lentinula edodes</name>
    <name type="common">Shiitake mushroom</name>
    <name type="synonym">Lentinus edodes</name>
    <dbReference type="NCBI Taxonomy" id="5353"/>
    <lineage>
        <taxon>Eukaryota</taxon>
        <taxon>Fungi</taxon>
        <taxon>Dikarya</taxon>
        <taxon>Basidiomycota</taxon>
        <taxon>Agaricomycotina</taxon>
        <taxon>Agaricomycetes</taxon>
        <taxon>Agaricomycetidae</taxon>
        <taxon>Agaricales</taxon>
        <taxon>Marasmiineae</taxon>
        <taxon>Omphalotaceae</taxon>
        <taxon>Lentinula</taxon>
    </lineage>
</organism>
<gene>
    <name evidence="7" type="ORF">LENED_007863</name>
</gene>
<dbReference type="GO" id="GO:0005576">
    <property type="term" value="C:extracellular region"/>
    <property type="evidence" value="ECO:0007669"/>
    <property type="project" value="UniProtKB-SubCell"/>
</dbReference>